<feature type="region of interest" description="Disordered" evidence="1">
    <location>
        <begin position="229"/>
        <end position="270"/>
    </location>
</feature>
<gene>
    <name evidence="3" type="primary">Aste57867_12477</name>
    <name evidence="2" type="ORF">As57867_012431</name>
    <name evidence="3" type="ORF">ASTE57867_12477</name>
</gene>
<protein>
    <submittedName>
        <fullName evidence="3">Aste57867_12477 protein</fullName>
    </submittedName>
</protein>
<dbReference type="OrthoDB" id="76009at2759"/>
<name>A0A485KWG0_9STRA</name>
<reference evidence="3 4" key="1">
    <citation type="submission" date="2019-03" db="EMBL/GenBank/DDBJ databases">
        <authorList>
            <person name="Gaulin E."/>
            <person name="Dumas B."/>
        </authorList>
    </citation>
    <scope>NUCLEOTIDE SEQUENCE [LARGE SCALE GENOMIC DNA]</scope>
    <source>
        <strain evidence="3">CBS 568.67</strain>
    </source>
</reference>
<sequence>MEIRGSATPSHMDGGDEHNHNALDDNHEFEVLELGRQLQFLSEDPSEVSLMPLHGFAFGLGRRAPRRLVRKSIRITRIERLLLPMDAFLATVFADDDAFSFCDADARKWMAWIRPSTSNTTMLLNVVVHKDDDYVASTFTMDLPALEQHMHDLGVTSDLHSFAVPFKAALTTPGRVHVDCEADHPIAELTYAFGPTLTRKGHFLLTDRGATMPRSVVDLLMDLHASRIETPEQRSARRARRTHHLQSSSTAPPPLEVASQSPVAPSSTVPLKRKALPLGARYGMHPPNVQKLMQQYRRRRVVRGAKFDSED</sequence>
<reference evidence="2" key="2">
    <citation type="submission" date="2019-06" db="EMBL/GenBank/DDBJ databases">
        <title>Genomics analysis of Aphanomyces spp. identifies a new class of oomycete effector associated with host adaptation.</title>
        <authorList>
            <person name="Gaulin E."/>
        </authorList>
    </citation>
    <scope>NUCLEOTIDE SEQUENCE</scope>
    <source>
        <strain evidence="2">CBS 578.67</strain>
    </source>
</reference>
<evidence type="ECO:0000256" key="1">
    <source>
        <dbReference type="SAM" id="MobiDB-lite"/>
    </source>
</evidence>
<feature type="compositionally biased region" description="Basic and acidic residues" evidence="1">
    <location>
        <begin position="13"/>
        <end position="22"/>
    </location>
</feature>
<feature type="region of interest" description="Disordered" evidence="1">
    <location>
        <begin position="1"/>
        <end position="22"/>
    </location>
</feature>
<dbReference type="EMBL" id="VJMH01005370">
    <property type="protein sequence ID" value="KAF0696815.1"/>
    <property type="molecule type" value="Genomic_DNA"/>
</dbReference>
<dbReference type="EMBL" id="CAADRA010005391">
    <property type="protein sequence ID" value="VFT89328.1"/>
    <property type="molecule type" value="Genomic_DNA"/>
</dbReference>
<dbReference type="Proteomes" id="UP000332933">
    <property type="component" value="Unassembled WGS sequence"/>
</dbReference>
<feature type="compositionally biased region" description="Polar residues" evidence="1">
    <location>
        <begin position="258"/>
        <end position="269"/>
    </location>
</feature>
<evidence type="ECO:0000313" key="4">
    <source>
        <dbReference type="Proteomes" id="UP000332933"/>
    </source>
</evidence>
<proteinExistence type="predicted"/>
<dbReference type="AlphaFoldDB" id="A0A485KWG0"/>
<evidence type="ECO:0000313" key="3">
    <source>
        <dbReference type="EMBL" id="VFT89328.1"/>
    </source>
</evidence>
<keyword evidence="4" id="KW-1185">Reference proteome</keyword>
<organism evidence="3 4">
    <name type="scientific">Aphanomyces stellatus</name>
    <dbReference type="NCBI Taxonomy" id="120398"/>
    <lineage>
        <taxon>Eukaryota</taxon>
        <taxon>Sar</taxon>
        <taxon>Stramenopiles</taxon>
        <taxon>Oomycota</taxon>
        <taxon>Saprolegniomycetes</taxon>
        <taxon>Saprolegniales</taxon>
        <taxon>Verrucalvaceae</taxon>
        <taxon>Aphanomyces</taxon>
    </lineage>
</organism>
<accession>A0A485KWG0</accession>
<evidence type="ECO:0000313" key="2">
    <source>
        <dbReference type="EMBL" id="KAF0696815.1"/>
    </source>
</evidence>